<dbReference type="Gene3D" id="3.30.70.270">
    <property type="match status" value="1"/>
</dbReference>
<dbReference type="InterPro" id="IPR000477">
    <property type="entry name" value="RT_dom"/>
</dbReference>
<dbReference type="InterPro" id="IPR043128">
    <property type="entry name" value="Rev_trsase/Diguanyl_cyclase"/>
</dbReference>
<protein>
    <recommendedName>
        <fullName evidence="1">Reverse transcriptase domain-containing protein</fullName>
    </recommendedName>
</protein>
<dbReference type="Gramene" id="TuG1812G0300001176.01.T01">
    <property type="protein sequence ID" value="TuG1812G0300001176.01.T01.cds464255"/>
    <property type="gene ID" value="TuG1812G0300001176.01"/>
</dbReference>
<dbReference type="Pfam" id="PF00078">
    <property type="entry name" value="RVT_1"/>
    <property type="match status" value="1"/>
</dbReference>
<dbReference type="InterPro" id="IPR043502">
    <property type="entry name" value="DNA/RNA_pol_sf"/>
</dbReference>
<evidence type="ECO:0000313" key="3">
    <source>
        <dbReference type="Proteomes" id="UP000015106"/>
    </source>
</evidence>
<evidence type="ECO:0000313" key="2">
    <source>
        <dbReference type="EnsemblPlants" id="TuG1812G0300001176.01.T01.cds464255"/>
    </source>
</evidence>
<reference evidence="2" key="3">
    <citation type="submission" date="2022-06" db="UniProtKB">
        <authorList>
            <consortium name="EnsemblPlants"/>
        </authorList>
    </citation>
    <scope>IDENTIFICATION</scope>
</reference>
<dbReference type="PANTHER" id="PTHR24559">
    <property type="entry name" value="TRANSPOSON TY3-I GAG-POL POLYPROTEIN"/>
    <property type="match status" value="1"/>
</dbReference>
<dbReference type="AlphaFoldDB" id="A0A8R7TRW2"/>
<dbReference type="Proteomes" id="UP000015106">
    <property type="component" value="Chromosome 3"/>
</dbReference>
<dbReference type="SUPFAM" id="SSF56672">
    <property type="entry name" value="DNA/RNA polymerases"/>
    <property type="match status" value="1"/>
</dbReference>
<organism evidence="2 3">
    <name type="scientific">Triticum urartu</name>
    <name type="common">Red wild einkorn</name>
    <name type="synonym">Crithodium urartu</name>
    <dbReference type="NCBI Taxonomy" id="4572"/>
    <lineage>
        <taxon>Eukaryota</taxon>
        <taxon>Viridiplantae</taxon>
        <taxon>Streptophyta</taxon>
        <taxon>Embryophyta</taxon>
        <taxon>Tracheophyta</taxon>
        <taxon>Spermatophyta</taxon>
        <taxon>Magnoliopsida</taxon>
        <taxon>Liliopsida</taxon>
        <taxon>Poales</taxon>
        <taxon>Poaceae</taxon>
        <taxon>BOP clade</taxon>
        <taxon>Pooideae</taxon>
        <taxon>Triticodae</taxon>
        <taxon>Triticeae</taxon>
        <taxon>Triticinae</taxon>
        <taxon>Triticum</taxon>
    </lineage>
</organism>
<dbReference type="EnsemblPlants" id="TuG1812G0300001176.01.T01">
    <property type="protein sequence ID" value="TuG1812G0300001176.01.T01.cds464255"/>
    <property type="gene ID" value="TuG1812G0300001176.01"/>
</dbReference>
<dbReference type="PANTHER" id="PTHR24559:SF444">
    <property type="entry name" value="REVERSE TRANSCRIPTASE DOMAIN-CONTAINING PROTEIN"/>
    <property type="match status" value="1"/>
</dbReference>
<dbReference type="CDD" id="cd01647">
    <property type="entry name" value="RT_LTR"/>
    <property type="match status" value="1"/>
</dbReference>
<dbReference type="Gene3D" id="3.10.10.10">
    <property type="entry name" value="HIV Type 1 Reverse Transcriptase, subunit A, domain 1"/>
    <property type="match status" value="1"/>
</dbReference>
<proteinExistence type="predicted"/>
<reference evidence="2" key="2">
    <citation type="submission" date="2018-03" db="EMBL/GenBank/DDBJ databases">
        <title>The Triticum urartu genome reveals the dynamic nature of wheat genome evolution.</title>
        <authorList>
            <person name="Ling H."/>
            <person name="Ma B."/>
            <person name="Shi X."/>
            <person name="Liu H."/>
            <person name="Dong L."/>
            <person name="Sun H."/>
            <person name="Cao Y."/>
            <person name="Gao Q."/>
            <person name="Zheng S."/>
            <person name="Li Y."/>
            <person name="Yu Y."/>
            <person name="Du H."/>
            <person name="Qi M."/>
            <person name="Li Y."/>
            <person name="Yu H."/>
            <person name="Cui Y."/>
            <person name="Wang N."/>
            <person name="Chen C."/>
            <person name="Wu H."/>
            <person name="Zhao Y."/>
            <person name="Zhang J."/>
            <person name="Li Y."/>
            <person name="Zhou W."/>
            <person name="Zhang B."/>
            <person name="Hu W."/>
            <person name="Eijk M."/>
            <person name="Tang J."/>
            <person name="Witsenboer H."/>
            <person name="Zhao S."/>
            <person name="Li Z."/>
            <person name="Zhang A."/>
            <person name="Wang D."/>
            <person name="Liang C."/>
        </authorList>
    </citation>
    <scope>NUCLEOTIDE SEQUENCE [LARGE SCALE GENOMIC DNA]</scope>
    <source>
        <strain evidence="2">cv. G1812</strain>
    </source>
</reference>
<keyword evidence="3" id="KW-1185">Reference proteome</keyword>
<reference evidence="3" key="1">
    <citation type="journal article" date="2013" name="Nature">
        <title>Draft genome of the wheat A-genome progenitor Triticum urartu.</title>
        <authorList>
            <person name="Ling H.Q."/>
            <person name="Zhao S."/>
            <person name="Liu D."/>
            <person name="Wang J."/>
            <person name="Sun H."/>
            <person name="Zhang C."/>
            <person name="Fan H."/>
            <person name="Li D."/>
            <person name="Dong L."/>
            <person name="Tao Y."/>
            <person name="Gao C."/>
            <person name="Wu H."/>
            <person name="Li Y."/>
            <person name="Cui Y."/>
            <person name="Guo X."/>
            <person name="Zheng S."/>
            <person name="Wang B."/>
            <person name="Yu K."/>
            <person name="Liang Q."/>
            <person name="Yang W."/>
            <person name="Lou X."/>
            <person name="Chen J."/>
            <person name="Feng M."/>
            <person name="Jian J."/>
            <person name="Zhang X."/>
            <person name="Luo G."/>
            <person name="Jiang Y."/>
            <person name="Liu J."/>
            <person name="Wang Z."/>
            <person name="Sha Y."/>
            <person name="Zhang B."/>
            <person name="Wu H."/>
            <person name="Tang D."/>
            <person name="Shen Q."/>
            <person name="Xue P."/>
            <person name="Zou S."/>
            <person name="Wang X."/>
            <person name="Liu X."/>
            <person name="Wang F."/>
            <person name="Yang Y."/>
            <person name="An X."/>
            <person name="Dong Z."/>
            <person name="Zhang K."/>
            <person name="Zhang X."/>
            <person name="Luo M.C."/>
            <person name="Dvorak J."/>
            <person name="Tong Y."/>
            <person name="Wang J."/>
            <person name="Yang H."/>
            <person name="Li Z."/>
            <person name="Wang D."/>
            <person name="Zhang A."/>
            <person name="Wang J."/>
        </authorList>
    </citation>
    <scope>NUCLEOTIDE SEQUENCE</scope>
    <source>
        <strain evidence="3">cv. G1812</strain>
    </source>
</reference>
<dbReference type="InterPro" id="IPR053134">
    <property type="entry name" value="RNA-dir_DNA_polymerase"/>
</dbReference>
<evidence type="ECO:0000259" key="1">
    <source>
        <dbReference type="Pfam" id="PF00078"/>
    </source>
</evidence>
<accession>A0A8R7TRW2</accession>
<name>A0A8R7TRW2_TRIUA</name>
<feature type="domain" description="Reverse transcriptase" evidence="1">
    <location>
        <begin position="4"/>
        <end position="79"/>
    </location>
</feature>
<sequence>MAVKDQEKTAFITPFGAFCYVSMPFGLKSAQATYQRCVQNCLHNQIERNVHAYVDDIVVKSREKETLIDDLKETFDNLRVY</sequence>